<protein>
    <recommendedName>
        <fullName evidence="4">Involucrin repeat protein</fullName>
    </recommendedName>
</protein>
<accession>A0A7S8D1W5</accession>
<gene>
    <name evidence="2" type="ORF">HYE67_002685</name>
</gene>
<dbReference type="AlphaFoldDB" id="A0A7S8D1W5"/>
<dbReference type="EMBL" id="CP064747">
    <property type="protein sequence ID" value="QPC60454.1"/>
    <property type="molecule type" value="Genomic_DNA"/>
</dbReference>
<reference evidence="2" key="1">
    <citation type="submission" date="2020-11" db="EMBL/GenBank/DDBJ databases">
        <title>The chromosome-scale genome resource for two endophytic Fusarium species: F. culmorum and F. pseudograminearum.</title>
        <authorList>
            <person name="Yuan Z."/>
        </authorList>
    </citation>
    <scope>NUCLEOTIDE SEQUENCE</scope>
    <source>
        <strain evidence="2">Class2-1B</strain>
    </source>
</reference>
<dbReference type="Proteomes" id="UP000663297">
    <property type="component" value="Chromosome 1"/>
</dbReference>
<feature type="compositionally biased region" description="Basic and acidic residues" evidence="1">
    <location>
        <begin position="64"/>
        <end position="100"/>
    </location>
</feature>
<evidence type="ECO:0000256" key="1">
    <source>
        <dbReference type="SAM" id="MobiDB-lite"/>
    </source>
</evidence>
<organism evidence="2 3">
    <name type="scientific">Fusarium culmorum</name>
    <dbReference type="NCBI Taxonomy" id="5516"/>
    <lineage>
        <taxon>Eukaryota</taxon>
        <taxon>Fungi</taxon>
        <taxon>Dikarya</taxon>
        <taxon>Ascomycota</taxon>
        <taxon>Pezizomycotina</taxon>
        <taxon>Sordariomycetes</taxon>
        <taxon>Hypocreomycetidae</taxon>
        <taxon>Hypocreales</taxon>
        <taxon>Nectriaceae</taxon>
        <taxon>Fusarium</taxon>
    </lineage>
</organism>
<sequence>MNNSEKRRPGTGNPSTHTLRSGASNSNSRTSMPTMPAKVAMAATTNATPEETHETTSNSGGAPLKEKESTATRTNSTKEKDRDKDRKERREKREKERGLEAALKEKDEKIAYLEKEMGIMEREFHRELDKLSQNESETATFWQAKHSALNQQYLRTDTELRLLRAEVEVREGEREELREGWEVLRRELKERDDEIRGLRGQVRGLKEWVSSSTRTDGQECDEVFGDGMARLGNGLQNWVIVNFRKAKINLENLDEATLAEISELVPMYEELASSHKVYLLQSIVSRILVDMVFDAYFVGLTDEQTQQFRQLEKLLSSYAADSDEAINHWRSSTLSLLRRDSSSLKESTSSVTEVILKRITRLLDALCGTSPSEARDSGLRVLVNNSVELARLVAVQKAVLRVNMPTVLPHQRIMFESETMEDLGGEDEESLTGREICCVAFPGVIKHGDEHGGHLQYRNVILKARVLCSPEQ</sequence>
<feature type="region of interest" description="Disordered" evidence="1">
    <location>
        <begin position="1"/>
        <end position="100"/>
    </location>
</feature>
<feature type="compositionally biased region" description="Polar residues" evidence="1">
    <location>
        <begin position="43"/>
        <end position="60"/>
    </location>
</feature>
<feature type="compositionally biased region" description="Polar residues" evidence="1">
    <location>
        <begin position="12"/>
        <end position="33"/>
    </location>
</feature>
<evidence type="ECO:0000313" key="2">
    <source>
        <dbReference type="EMBL" id="QPC60454.1"/>
    </source>
</evidence>
<evidence type="ECO:0000313" key="3">
    <source>
        <dbReference type="Proteomes" id="UP000663297"/>
    </source>
</evidence>
<proteinExistence type="predicted"/>
<name>A0A7S8D1W5_FUSCU</name>
<evidence type="ECO:0008006" key="4">
    <source>
        <dbReference type="Google" id="ProtNLM"/>
    </source>
</evidence>